<proteinExistence type="predicted"/>
<dbReference type="SUPFAM" id="SSF52087">
    <property type="entry name" value="CRAL/TRIO domain"/>
    <property type="match status" value="1"/>
</dbReference>
<dbReference type="EMBL" id="KQ085999">
    <property type="protein sequence ID" value="KLO11456.1"/>
    <property type="molecule type" value="Genomic_DNA"/>
</dbReference>
<dbReference type="InParanoid" id="A0A0H2S3C2"/>
<dbReference type="AlphaFoldDB" id="A0A0H2S3C2"/>
<evidence type="ECO:0000313" key="2">
    <source>
        <dbReference type="EMBL" id="KLO11456.1"/>
    </source>
</evidence>
<dbReference type="PANTHER" id="PTHR45657">
    <property type="entry name" value="CRAL-TRIO DOMAIN-CONTAINING PROTEIN YKL091C-RELATED"/>
    <property type="match status" value="1"/>
</dbReference>
<dbReference type="InterPro" id="IPR036273">
    <property type="entry name" value="CRAL/TRIO_N_dom_sf"/>
</dbReference>
<evidence type="ECO:0000313" key="3">
    <source>
        <dbReference type="Proteomes" id="UP000053477"/>
    </source>
</evidence>
<dbReference type="Gene3D" id="3.40.525.10">
    <property type="entry name" value="CRAL-TRIO lipid binding domain"/>
    <property type="match status" value="1"/>
</dbReference>
<accession>A0A0H2S3C2</accession>
<protein>
    <submittedName>
        <fullName evidence="2">CRAL/TRIO domain-containing protein</fullName>
    </submittedName>
</protein>
<evidence type="ECO:0000259" key="1">
    <source>
        <dbReference type="PROSITE" id="PS50191"/>
    </source>
</evidence>
<dbReference type="CDD" id="cd00170">
    <property type="entry name" value="SEC14"/>
    <property type="match status" value="1"/>
</dbReference>
<dbReference type="SMART" id="SM01100">
    <property type="entry name" value="CRAL_TRIO_N"/>
    <property type="match status" value="1"/>
</dbReference>
<dbReference type="InterPro" id="IPR051026">
    <property type="entry name" value="PI/PC_transfer"/>
</dbReference>
<dbReference type="InterPro" id="IPR011074">
    <property type="entry name" value="CRAL/TRIO_N_dom"/>
</dbReference>
<dbReference type="STRING" id="27342.A0A0H2S3C2"/>
<dbReference type="PANTHER" id="PTHR45657:SF1">
    <property type="entry name" value="CRAL-TRIO DOMAIN-CONTAINING PROTEIN YKL091C-RELATED"/>
    <property type="match status" value="1"/>
</dbReference>
<name>A0A0H2S3C2_9AGAM</name>
<dbReference type="InterPro" id="IPR036865">
    <property type="entry name" value="CRAL-TRIO_dom_sf"/>
</dbReference>
<dbReference type="Pfam" id="PF00650">
    <property type="entry name" value="CRAL_TRIO"/>
    <property type="match status" value="1"/>
</dbReference>
<dbReference type="PROSITE" id="PS50191">
    <property type="entry name" value="CRAL_TRIO"/>
    <property type="match status" value="1"/>
</dbReference>
<dbReference type="Gene3D" id="1.10.8.20">
    <property type="entry name" value="N-terminal domain of phosphatidylinositol transfer protein sec14p"/>
    <property type="match status" value="1"/>
</dbReference>
<dbReference type="SUPFAM" id="SSF46938">
    <property type="entry name" value="CRAL/TRIO N-terminal domain"/>
    <property type="match status" value="1"/>
</dbReference>
<organism evidence="2 3">
    <name type="scientific">Schizopora paradoxa</name>
    <dbReference type="NCBI Taxonomy" id="27342"/>
    <lineage>
        <taxon>Eukaryota</taxon>
        <taxon>Fungi</taxon>
        <taxon>Dikarya</taxon>
        <taxon>Basidiomycota</taxon>
        <taxon>Agaricomycotina</taxon>
        <taxon>Agaricomycetes</taxon>
        <taxon>Hymenochaetales</taxon>
        <taxon>Schizoporaceae</taxon>
        <taxon>Schizopora</taxon>
    </lineage>
</organism>
<dbReference type="Proteomes" id="UP000053477">
    <property type="component" value="Unassembled WGS sequence"/>
</dbReference>
<reference evidence="2 3" key="1">
    <citation type="submission" date="2015-04" db="EMBL/GenBank/DDBJ databases">
        <title>Complete genome sequence of Schizopora paradoxa KUC8140, a cosmopolitan wood degrader in East Asia.</title>
        <authorList>
            <consortium name="DOE Joint Genome Institute"/>
            <person name="Min B."/>
            <person name="Park H."/>
            <person name="Jang Y."/>
            <person name="Kim J.-J."/>
            <person name="Kim K.H."/>
            <person name="Pangilinan J."/>
            <person name="Lipzen A."/>
            <person name="Riley R."/>
            <person name="Grigoriev I.V."/>
            <person name="Spatafora J.W."/>
            <person name="Choi I.-G."/>
        </authorList>
    </citation>
    <scope>NUCLEOTIDE SEQUENCE [LARGE SCALE GENOMIC DNA]</scope>
    <source>
        <strain evidence="2 3">KUC8140</strain>
    </source>
</reference>
<dbReference type="InterPro" id="IPR001251">
    <property type="entry name" value="CRAL-TRIO_dom"/>
</dbReference>
<dbReference type="SMART" id="SM00516">
    <property type="entry name" value="SEC14"/>
    <property type="match status" value="1"/>
</dbReference>
<keyword evidence="3" id="KW-1185">Reference proteome</keyword>
<sequence>MTVTVDAPNELSPEHAQVLQEFRKQLLEEGVITEEGDTLGTQHDYVLLRFLRARKFNLKQSKAMITSCIEWRKTVLGVGIDEIYRRMDPYGYPERPEVFKHWPMWYHKMDKLGRPLNIQSLGSINMTALNKVISPERHWEAVVCTAESLVREVLPAASYATGRLVDNCLVIVDLKGFGLGKFWSMKTLIRDSFQVSQDYLPETMGHLAVINAPYSFAVMWNAVRPWLAKETQEKIHILSSDYESALLELVDAESLPESLGGTCKCEDKGGCLESNWGPWMEGRAERREKWLKGEISRPGLSLEDREVLKVKSDSTENATPVDS</sequence>
<gene>
    <name evidence="2" type="ORF">SCHPADRAFT_468808</name>
</gene>
<feature type="domain" description="CRAL-TRIO" evidence="1">
    <location>
        <begin position="94"/>
        <end position="267"/>
    </location>
</feature>
<dbReference type="OrthoDB" id="1434354at2759"/>
<dbReference type="Pfam" id="PF03765">
    <property type="entry name" value="CRAL_TRIO_N"/>
    <property type="match status" value="1"/>
</dbReference>